<keyword evidence="2" id="KW-0175">Coiled coil</keyword>
<dbReference type="Proteomes" id="UP001597371">
    <property type="component" value="Unassembled WGS sequence"/>
</dbReference>
<dbReference type="InterPro" id="IPR058647">
    <property type="entry name" value="BSH_CzcB-like"/>
</dbReference>
<name>A0ABW5CQN6_9HYPH</name>
<dbReference type="Gene3D" id="2.40.50.100">
    <property type="match status" value="1"/>
</dbReference>
<dbReference type="Gene3D" id="2.40.420.20">
    <property type="match status" value="1"/>
</dbReference>
<keyword evidence="6" id="KW-1185">Reference proteome</keyword>
<organism evidence="5 6">
    <name type="scientific">Aureimonas populi</name>
    <dbReference type="NCBI Taxonomy" id="1701758"/>
    <lineage>
        <taxon>Bacteria</taxon>
        <taxon>Pseudomonadati</taxon>
        <taxon>Pseudomonadota</taxon>
        <taxon>Alphaproteobacteria</taxon>
        <taxon>Hyphomicrobiales</taxon>
        <taxon>Aurantimonadaceae</taxon>
        <taxon>Aureimonas</taxon>
    </lineage>
</organism>
<dbReference type="EMBL" id="JBHUIJ010000013">
    <property type="protein sequence ID" value="MFD2238153.1"/>
    <property type="molecule type" value="Genomic_DNA"/>
</dbReference>
<gene>
    <name evidence="5" type="ORF">ACFSKQ_11845</name>
</gene>
<dbReference type="Pfam" id="PF25954">
    <property type="entry name" value="Beta-barrel_RND_2"/>
    <property type="match status" value="1"/>
</dbReference>
<proteinExistence type="inferred from homology"/>
<feature type="coiled-coil region" evidence="2">
    <location>
        <begin position="118"/>
        <end position="152"/>
    </location>
</feature>
<evidence type="ECO:0000259" key="4">
    <source>
        <dbReference type="Pfam" id="PF25973"/>
    </source>
</evidence>
<feature type="domain" description="CusB-like beta-barrel" evidence="3">
    <location>
        <begin position="236"/>
        <end position="302"/>
    </location>
</feature>
<dbReference type="Pfam" id="PF25973">
    <property type="entry name" value="BSH_CzcB"/>
    <property type="match status" value="1"/>
</dbReference>
<dbReference type="PANTHER" id="PTHR30469">
    <property type="entry name" value="MULTIDRUG RESISTANCE PROTEIN MDTA"/>
    <property type="match status" value="1"/>
</dbReference>
<reference evidence="6" key="1">
    <citation type="journal article" date="2019" name="Int. J. Syst. Evol. Microbiol.">
        <title>The Global Catalogue of Microorganisms (GCM) 10K type strain sequencing project: providing services to taxonomists for standard genome sequencing and annotation.</title>
        <authorList>
            <consortium name="The Broad Institute Genomics Platform"/>
            <consortium name="The Broad Institute Genome Sequencing Center for Infectious Disease"/>
            <person name="Wu L."/>
            <person name="Ma J."/>
        </authorList>
    </citation>
    <scope>NUCLEOTIDE SEQUENCE [LARGE SCALE GENOMIC DNA]</scope>
    <source>
        <strain evidence="6">ZS-35-S2</strain>
    </source>
</reference>
<dbReference type="RefSeq" id="WP_209739012.1">
    <property type="nucleotide sequence ID" value="NZ_CP072611.1"/>
</dbReference>
<evidence type="ECO:0000259" key="3">
    <source>
        <dbReference type="Pfam" id="PF25954"/>
    </source>
</evidence>
<dbReference type="NCBIfam" id="TIGR01730">
    <property type="entry name" value="RND_mfp"/>
    <property type="match status" value="1"/>
</dbReference>
<feature type="domain" description="CzcB-like barrel-sandwich hybrid" evidence="4">
    <location>
        <begin position="88"/>
        <end position="226"/>
    </location>
</feature>
<evidence type="ECO:0000313" key="6">
    <source>
        <dbReference type="Proteomes" id="UP001597371"/>
    </source>
</evidence>
<evidence type="ECO:0000256" key="2">
    <source>
        <dbReference type="SAM" id="Coils"/>
    </source>
</evidence>
<comment type="caution">
    <text evidence="5">The sequence shown here is derived from an EMBL/GenBank/DDBJ whole genome shotgun (WGS) entry which is preliminary data.</text>
</comment>
<dbReference type="PANTHER" id="PTHR30469:SF15">
    <property type="entry name" value="HLYD FAMILY OF SECRETION PROTEINS"/>
    <property type="match status" value="1"/>
</dbReference>
<evidence type="ECO:0000313" key="5">
    <source>
        <dbReference type="EMBL" id="MFD2238153.1"/>
    </source>
</evidence>
<dbReference type="SUPFAM" id="SSF111369">
    <property type="entry name" value="HlyD-like secretion proteins"/>
    <property type="match status" value="1"/>
</dbReference>
<dbReference type="InterPro" id="IPR058792">
    <property type="entry name" value="Beta-barrel_RND_2"/>
</dbReference>
<dbReference type="Gene3D" id="1.10.287.470">
    <property type="entry name" value="Helix hairpin bin"/>
    <property type="match status" value="1"/>
</dbReference>
<dbReference type="InterPro" id="IPR006143">
    <property type="entry name" value="RND_pump_MFP"/>
</dbReference>
<dbReference type="Gene3D" id="2.40.30.170">
    <property type="match status" value="1"/>
</dbReference>
<protein>
    <submittedName>
        <fullName evidence="5">Efflux RND transporter periplasmic adaptor subunit</fullName>
    </submittedName>
</protein>
<sequence>MARKWTGRLVAIAVLIGGAYAGLVRFDPGGAAVEANARQASVAPVPLPDPVPRPLELAAIEVVEVAPAQMAERLRVSGELRPVNRVVLRSKAAGTVLEVKVRAGQSVEAGDVLVRFETQDLQAALAQHTSNMEGARAELLQAERTRGRVEELARRNISSAEQLDRALSDVSAARAKVQGLSAQIDIARSALANAEIRAPFDGVVSHRAVDPGAATAANADLLTLVDVSVLEAEMLVSTRDVARLRVGHTAELEIDGLEGGTVAGTVDRINPVANEGSRFVPVFVRLANPQGRLWGGMFATGSILVRQSRDALVLPATSLREDEGGAFVLKLEEGRLVRQAVAVRARWDGGARLEVEGVLAGDVVVTAPLPELRPGAAAILARAG</sequence>
<comment type="similarity">
    <text evidence="1">Belongs to the membrane fusion protein (MFP) (TC 8.A.1) family.</text>
</comment>
<accession>A0ABW5CQN6</accession>
<evidence type="ECO:0000256" key="1">
    <source>
        <dbReference type="ARBA" id="ARBA00009477"/>
    </source>
</evidence>